<accession>A0AA87MP29</accession>
<protein>
    <submittedName>
        <fullName evidence="1">Uncharacterized protein</fullName>
    </submittedName>
</protein>
<comment type="caution">
    <text evidence="1">The sequence shown here is derived from an EMBL/GenBank/DDBJ whole genome shotgun (WGS) entry which is preliminary data.</text>
</comment>
<dbReference type="EMBL" id="AKWM02000024">
    <property type="protein sequence ID" value="EKS01074.1"/>
    <property type="molecule type" value="Genomic_DNA"/>
</dbReference>
<reference evidence="1 2" key="1">
    <citation type="journal article" date="2014" name="Int. J. Syst. Evol. Microbiol.">
        <title>Leptospira mayottensis sp. nov., a pathogenic species of the genus Leptospira isolated from humans.</title>
        <authorList>
            <person name="Bourhy P."/>
            <person name="Collet L."/>
            <person name="Brisse S."/>
            <person name="Picardeau M."/>
        </authorList>
    </citation>
    <scope>NUCLEOTIDE SEQUENCE [LARGE SCALE GENOMIC DNA]</scope>
    <source>
        <strain evidence="1 2">200901122</strain>
    </source>
</reference>
<name>A0AA87MP29_9LEPT</name>
<organism evidence="1 2">
    <name type="scientific">Leptospira mayottensis 200901122</name>
    <dbReference type="NCBI Taxonomy" id="1193010"/>
    <lineage>
        <taxon>Bacteria</taxon>
        <taxon>Pseudomonadati</taxon>
        <taxon>Spirochaetota</taxon>
        <taxon>Spirochaetia</taxon>
        <taxon>Leptospirales</taxon>
        <taxon>Leptospiraceae</taxon>
        <taxon>Leptospira</taxon>
    </lineage>
</organism>
<dbReference type="Proteomes" id="UP000001343">
    <property type="component" value="Unassembled WGS sequence"/>
</dbReference>
<evidence type="ECO:0000313" key="2">
    <source>
        <dbReference type="Proteomes" id="UP000001343"/>
    </source>
</evidence>
<evidence type="ECO:0000313" key="1">
    <source>
        <dbReference type="EMBL" id="EKS01074.1"/>
    </source>
</evidence>
<dbReference type="AlphaFoldDB" id="A0AA87MP29"/>
<proteinExistence type="predicted"/>
<gene>
    <name evidence="1" type="ORF">LEP1GSC125_3782</name>
</gene>
<sequence>MKSVRFFKKVAPKRLLSDYLALFFRKKFKTSSKEKSSIFEKV</sequence>